<feature type="coiled-coil region" evidence="1">
    <location>
        <begin position="91"/>
        <end position="118"/>
    </location>
</feature>
<evidence type="ECO:0000256" key="2">
    <source>
        <dbReference type="SAM" id="MobiDB-lite"/>
    </source>
</evidence>
<protein>
    <submittedName>
        <fullName evidence="3">Uncharacterized protein</fullName>
    </submittedName>
</protein>
<dbReference type="AlphaFoldDB" id="A0A699I1C9"/>
<proteinExistence type="predicted"/>
<keyword evidence="1" id="KW-0175">Coiled coil</keyword>
<organism evidence="3">
    <name type="scientific">Tanacetum cinerariifolium</name>
    <name type="common">Dalmatian daisy</name>
    <name type="synonym">Chrysanthemum cinerariifolium</name>
    <dbReference type="NCBI Taxonomy" id="118510"/>
    <lineage>
        <taxon>Eukaryota</taxon>
        <taxon>Viridiplantae</taxon>
        <taxon>Streptophyta</taxon>
        <taxon>Embryophyta</taxon>
        <taxon>Tracheophyta</taxon>
        <taxon>Spermatophyta</taxon>
        <taxon>Magnoliopsida</taxon>
        <taxon>eudicotyledons</taxon>
        <taxon>Gunneridae</taxon>
        <taxon>Pentapetalae</taxon>
        <taxon>asterids</taxon>
        <taxon>campanulids</taxon>
        <taxon>Asterales</taxon>
        <taxon>Asteraceae</taxon>
        <taxon>Asteroideae</taxon>
        <taxon>Anthemideae</taxon>
        <taxon>Anthemidinae</taxon>
        <taxon>Tanacetum</taxon>
    </lineage>
</organism>
<evidence type="ECO:0000256" key="1">
    <source>
        <dbReference type="SAM" id="Coils"/>
    </source>
</evidence>
<reference evidence="3" key="1">
    <citation type="journal article" date="2019" name="Sci. Rep.">
        <title>Draft genome of Tanacetum cinerariifolium, the natural source of mosquito coil.</title>
        <authorList>
            <person name="Yamashiro T."/>
            <person name="Shiraishi A."/>
            <person name="Satake H."/>
            <person name="Nakayama K."/>
        </authorList>
    </citation>
    <scope>NUCLEOTIDE SEQUENCE</scope>
</reference>
<accession>A0A699I1C9</accession>
<evidence type="ECO:0000313" key="3">
    <source>
        <dbReference type="EMBL" id="GEZ09032.1"/>
    </source>
</evidence>
<feature type="compositionally biased region" description="Pro residues" evidence="2">
    <location>
        <begin position="63"/>
        <end position="72"/>
    </location>
</feature>
<comment type="caution">
    <text evidence="3">The sequence shown here is derived from an EMBL/GenBank/DDBJ whole genome shotgun (WGS) entry which is preliminary data.</text>
</comment>
<dbReference type="EMBL" id="BKCJ010239779">
    <property type="protein sequence ID" value="GEZ09032.1"/>
    <property type="molecule type" value="Genomic_DNA"/>
</dbReference>
<feature type="non-terminal residue" evidence="3">
    <location>
        <position position="298"/>
    </location>
</feature>
<sequence length="298" mass="33497">MQRVGKEFSRVETPLFEGMLVGQEVSKGDAEVHDENINAGDAAEGDVSLAHGEVPNVDEEPSIPSPTPPTLPSQPSQDIPSTSQIAQALEISKLKKRVKKLERRNKVKVLKLKRLQKARTTQRVETSDETMMDDVSNQGRMIAKMDQDANVVLEKVKEVAEDAKVDACVDIQERKAESQEEIYKIDLGHTNKVLSIQEDKIEPTEVQEVVDVVTTAKIITETKEQTEKEKSRALKRINETPAESSKRQKLDEEVEELKRYLQIVPNEDDDVYTEATLLARKVPVVDYERGLGSFMEFG</sequence>
<feature type="region of interest" description="Disordered" evidence="2">
    <location>
        <begin position="29"/>
        <end position="81"/>
    </location>
</feature>
<name>A0A699I1C9_TANCI</name>
<gene>
    <name evidence="3" type="ORF">Tci_481005</name>
</gene>